<evidence type="ECO:0000259" key="3">
    <source>
        <dbReference type="PROSITE" id="PS51352"/>
    </source>
</evidence>
<gene>
    <name evidence="4" type="ORF">BBH99_12955</name>
    <name evidence="5" type="ORF">SAMN05444407_10348</name>
</gene>
<dbReference type="PANTHER" id="PTHR15337:SF11">
    <property type="entry name" value="THIOREDOXIN DOMAIN-CONTAINING PROTEIN"/>
    <property type="match status" value="1"/>
</dbReference>
<dbReference type="EMBL" id="FRBM01000003">
    <property type="protein sequence ID" value="SHL24362.1"/>
    <property type="molecule type" value="Genomic_DNA"/>
</dbReference>
<dbReference type="InterPro" id="IPR036249">
    <property type="entry name" value="Thioredoxin-like_sf"/>
</dbReference>
<evidence type="ECO:0000313" key="5">
    <source>
        <dbReference type="EMBL" id="SHL24362.1"/>
    </source>
</evidence>
<evidence type="ECO:0000256" key="2">
    <source>
        <dbReference type="SAM" id="SignalP"/>
    </source>
</evidence>
<keyword evidence="1 2" id="KW-0732">Signal</keyword>
<keyword evidence="6" id="KW-1185">Reference proteome</keyword>
<dbReference type="RefSeq" id="WP_066699180.1">
    <property type="nucleotide sequence ID" value="NZ_FRBM01000003.1"/>
</dbReference>
<feature type="chain" id="PRO_5009923096" evidence="2">
    <location>
        <begin position="20"/>
        <end position="403"/>
    </location>
</feature>
<dbReference type="Gene3D" id="3.40.30.10">
    <property type="entry name" value="Glutaredoxin"/>
    <property type="match status" value="1"/>
</dbReference>
<accession>A0A1M6Z1W5</accession>
<reference evidence="5 7" key="2">
    <citation type="submission" date="2016-11" db="EMBL/GenBank/DDBJ databases">
        <authorList>
            <person name="Jaros S."/>
            <person name="Januszkiewicz K."/>
            <person name="Wedrychowicz H."/>
        </authorList>
    </citation>
    <scope>NUCLEOTIDE SEQUENCE [LARGE SCALE GENOMIC DNA]</scope>
    <source>
        <strain evidence="5 7">DSM 27621</strain>
    </source>
</reference>
<dbReference type="GO" id="GO:0006950">
    <property type="term" value="P:response to stress"/>
    <property type="evidence" value="ECO:0007669"/>
    <property type="project" value="UniProtKB-ARBA"/>
</dbReference>
<evidence type="ECO:0000256" key="1">
    <source>
        <dbReference type="ARBA" id="ARBA00022729"/>
    </source>
</evidence>
<name>A0A1M6Z1W5_9FLAO</name>
<dbReference type="STRING" id="1423959.SAMN05444407_10348"/>
<dbReference type="SUPFAM" id="SSF48452">
    <property type="entry name" value="TPR-like"/>
    <property type="match status" value="1"/>
</dbReference>
<evidence type="ECO:0000313" key="6">
    <source>
        <dbReference type="Proteomes" id="UP000093508"/>
    </source>
</evidence>
<dbReference type="OrthoDB" id="9811036at2"/>
<dbReference type="InterPro" id="IPR011990">
    <property type="entry name" value="TPR-like_helical_dom_sf"/>
</dbReference>
<proteinExistence type="predicted"/>
<protein>
    <submittedName>
        <fullName evidence="5">Thioredoxin</fullName>
    </submittedName>
</protein>
<feature type="signal peptide" evidence="2">
    <location>
        <begin position="1"/>
        <end position="19"/>
    </location>
</feature>
<dbReference type="Pfam" id="PF13098">
    <property type="entry name" value="Thioredoxin_2"/>
    <property type="match status" value="1"/>
</dbReference>
<dbReference type="AlphaFoldDB" id="A0A1M6Z1W5"/>
<dbReference type="PROSITE" id="PS51352">
    <property type="entry name" value="THIOREDOXIN_2"/>
    <property type="match status" value="1"/>
</dbReference>
<dbReference type="Gene3D" id="1.25.40.10">
    <property type="entry name" value="Tetratricopeptide repeat domain"/>
    <property type="match status" value="1"/>
</dbReference>
<dbReference type="EMBL" id="MAYF01000333">
    <property type="protein sequence ID" value="OCA72766.1"/>
    <property type="molecule type" value="Genomic_DNA"/>
</dbReference>
<dbReference type="InterPro" id="IPR051099">
    <property type="entry name" value="AGR/TXD"/>
</dbReference>
<sequence>MKKITAIFILSVSISTMWAQGINFEHGTFKEALAKAKVEKKLVFMDSYTTWCGPCKVMSKEIFPQQKVGDYINANFVSIKMDMEKGEGIELVKTYDVKAYPTLLFLDSDGKVLHRASGAGTSEDFLELAEIAKDPAKQMSTMEKQYKAGKRDLPFLAKYVKVLFEAFKNDECIKIGSEAISKMTPTQYLSDDGFTIIQCTGIKYKSKEYNYLLKNKSKFIAKADIGEKGYDYVMTQAISDYLNKVAKSAKSMDDLKKAIAETRKDFISQYQDVLERTVISEYYFEHKEYDTWFDFNKEQADIAFQKDKKSSLVNYINIAYNVAISPEFEKAGLYEKSINMLEGIKDINPNFVATNFCLANLYFKVGNKGKALENINYFLKKYEGKKEDPSAESIELKAKIEKM</sequence>
<evidence type="ECO:0000313" key="4">
    <source>
        <dbReference type="EMBL" id="OCA72766.1"/>
    </source>
</evidence>
<reference evidence="4 6" key="1">
    <citation type="submission" date="2016-07" db="EMBL/GenBank/DDBJ databases">
        <authorList>
            <person name="Jeong J.-J."/>
            <person name="Kim D.W."/>
            <person name="Sang M.K."/>
            <person name="Choi I.-G."/>
            <person name="Kim K.D."/>
        </authorList>
    </citation>
    <scope>NUCLEOTIDE SEQUENCE [LARGE SCALE GENOMIC DNA]</scope>
    <source>
        <strain evidence="4 6">C-26</strain>
    </source>
</reference>
<dbReference type="InterPro" id="IPR012336">
    <property type="entry name" value="Thioredoxin-like_fold"/>
</dbReference>
<dbReference type="PANTHER" id="PTHR15337">
    <property type="entry name" value="ANTERIOR GRADIENT PROTEIN-RELATED"/>
    <property type="match status" value="1"/>
</dbReference>
<dbReference type="InterPro" id="IPR013766">
    <property type="entry name" value="Thioredoxin_domain"/>
</dbReference>
<dbReference type="Proteomes" id="UP000093508">
    <property type="component" value="Unassembled WGS sequence"/>
</dbReference>
<dbReference type="SUPFAM" id="SSF52833">
    <property type="entry name" value="Thioredoxin-like"/>
    <property type="match status" value="1"/>
</dbReference>
<organism evidence="5 7">
    <name type="scientific">Chryseobacterium contaminans</name>
    <dbReference type="NCBI Taxonomy" id="1423959"/>
    <lineage>
        <taxon>Bacteria</taxon>
        <taxon>Pseudomonadati</taxon>
        <taxon>Bacteroidota</taxon>
        <taxon>Flavobacteriia</taxon>
        <taxon>Flavobacteriales</taxon>
        <taxon>Weeksellaceae</taxon>
        <taxon>Chryseobacterium group</taxon>
        <taxon>Chryseobacterium</taxon>
    </lineage>
</organism>
<dbReference type="Proteomes" id="UP000184069">
    <property type="component" value="Unassembled WGS sequence"/>
</dbReference>
<evidence type="ECO:0000313" key="7">
    <source>
        <dbReference type="Proteomes" id="UP000184069"/>
    </source>
</evidence>
<feature type="domain" description="Thioredoxin" evidence="3">
    <location>
        <begin position="5"/>
        <end position="134"/>
    </location>
</feature>